<name>A0ABV5MKL6_9ACTN</name>
<keyword evidence="1" id="KW-0378">Hydrolase</keyword>
<gene>
    <name evidence="1" type="ORF">ACFFTR_40560</name>
</gene>
<dbReference type="SUPFAM" id="SSF53474">
    <property type="entry name" value="alpha/beta-Hydrolases"/>
    <property type="match status" value="1"/>
</dbReference>
<keyword evidence="2" id="KW-1185">Reference proteome</keyword>
<dbReference type="InterPro" id="IPR029058">
    <property type="entry name" value="AB_hydrolase_fold"/>
</dbReference>
<dbReference type="InterPro" id="IPR050471">
    <property type="entry name" value="AB_hydrolase"/>
</dbReference>
<accession>A0ABV5MKL6</accession>
<comment type="caution">
    <text evidence="1">The sequence shown here is derived from an EMBL/GenBank/DDBJ whole genome shotgun (WGS) entry which is preliminary data.</text>
</comment>
<dbReference type="GO" id="GO:0016787">
    <property type="term" value="F:hydrolase activity"/>
    <property type="evidence" value="ECO:0007669"/>
    <property type="project" value="UniProtKB-KW"/>
</dbReference>
<evidence type="ECO:0000313" key="2">
    <source>
        <dbReference type="Proteomes" id="UP001589608"/>
    </source>
</evidence>
<dbReference type="Gene3D" id="3.40.50.1820">
    <property type="entry name" value="alpha/beta hydrolase"/>
    <property type="match status" value="1"/>
</dbReference>
<proteinExistence type="predicted"/>
<dbReference type="PANTHER" id="PTHR43433">
    <property type="entry name" value="HYDROLASE, ALPHA/BETA FOLD FAMILY PROTEIN"/>
    <property type="match status" value="1"/>
</dbReference>
<sequence>MTAVDIRPAGAASAAAAVSAVASLRPLAEAGYPLRTSLAGPSVEALRTIAASLGLDLSLAGQAGRFDPIVDAVLRPYAHATELAGAGAAVDGFLASRTEVRTTDGVTLRTYAAGDPGRPAIILASACGMPAQLCEPWMRHLAGTHYVITWETRGLFDPRCSDAGFDTLACDLSAQADDLLAVMDHYGLPDAHLMGLCGGAVIALQAAERAPRRVSSLSLWHGDFSGTPGPTTTHQDNLKALMAMAATSRDDAAAINGALAQTALAAVPADVAHLVVYPYVTAELFYRYCLVTGATMTTDITALIPGVRQPVLVITSDDDHTAHPGGSHRIADALPAATLRVEPHGDHISVFGAGPRLRQILADFLADSRADIAPGTGSAA</sequence>
<dbReference type="EMBL" id="JBHMCA010000067">
    <property type="protein sequence ID" value="MFB9449408.1"/>
    <property type="molecule type" value="Genomic_DNA"/>
</dbReference>
<evidence type="ECO:0000313" key="1">
    <source>
        <dbReference type="EMBL" id="MFB9449408.1"/>
    </source>
</evidence>
<dbReference type="RefSeq" id="WP_223094320.1">
    <property type="nucleotide sequence ID" value="NZ_CP061913.1"/>
</dbReference>
<reference evidence="1 2" key="1">
    <citation type="submission" date="2024-09" db="EMBL/GenBank/DDBJ databases">
        <authorList>
            <person name="Sun Q."/>
            <person name="Mori K."/>
        </authorList>
    </citation>
    <scope>NUCLEOTIDE SEQUENCE [LARGE SCALE GENOMIC DNA]</scope>
    <source>
        <strain evidence="1 2">JCM 3307</strain>
    </source>
</reference>
<dbReference type="PANTHER" id="PTHR43433:SF1">
    <property type="entry name" value="BLL5160 PROTEIN"/>
    <property type="match status" value="1"/>
</dbReference>
<organism evidence="1 2">
    <name type="scientific">Dactylosporangium vinaceum</name>
    <dbReference type="NCBI Taxonomy" id="53362"/>
    <lineage>
        <taxon>Bacteria</taxon>
        <taxon>Bacillati</taxon>
        <taxon>Actinomycetota</taxon>
        <taxon>Actinomycetes</taxon>
        <taxon>Micromonosporales</taxon>
        <taxon>Micromonosporaceae</taxon>
        <taxon>Dactylosporangium</taxon>
    </lineage>
</organism>
<protein>
    <submittedName>
        <fullName evidence="1">Alpha/beta fold hydrolase</fullName>
    </submittedName>
</protein>
<dbReference type="Proteomes" id="UP001589608">
    <property type="component" value="Unassembled WGS sequence"/>
</dbReference>